<name>A0A0A9ETY7_ARUDO</name>
<organism evidence="2">
    <name type="scientific">Arundo donax</name>
    <name type="common">Giant reed</name>
    <name type="synonym">Donax arundinaceus</name>
    <dbReference type="NCBI Taxonomy" id="35708"/>
    <lineage>
        <taxon>Eukaryota</taxon>
        <taxon>Viridiplantae</taxon>
        <taxon>Streptophyta</taxon>
        <taxon>Embryophyta</taxon>
        <taxon>Tracheophyta</taxon>
        <taxon>Spermatophyta</taxon>
        <taxon>Magnoliopsida</taxon>
        <taxon>Liliopsida</taxon>
        <taxon>Poales</taxon>
        <taxon>Poaceae</taxon>
        <taxon>PACMAD clade</taxon>
        <taxon>Arundinoideae</taxon>
        <taxon>Arundineae</taxon>
        <taxon>Arundo</taxon>
    </lineage>
</organism>
<proteinExistence type="predicted"/>
<protein>
    <submittedName>
        <fullName evidence="2">Uncharacterized protein</fullName>
    </submittedName>
</protein>
<feature type="compositionally biased region" description="Low complexity" evidence="1">
    <location>
        <begin position="25"/>
        <end position="43"/>
    </location>
</feature>
<feature type="region of interest" description="Disordered" evidence="1">
    <location>
        <begin position="23"/>
        <end position="45"/>
    </location>
</feature>
<evidence type="ECO:0000313" key="2">
    <source>
        <dbReference type="EMBL" id="JAE04185.1"/>
    </source>
</evidence>
<reference evidence="2" key="1">
    <citation type="submission" date="2014-09" db="EMBL/GenBank/DDBJ databases">
        <authorList>
            <person name="Magalhaes I.L.F."/>
            <person name="Oliveira U."/>
            <person name="Santos F.R."/>
            <person name="Vidigal T.H.D.A."/>
            <person name="Brescovit A.D."/>
            <person name="Santos A.J."/>
        </authorList>
    </citation>
    <scope>NUCLEOTIDE SEQUENCE</scope>
    <source>
        <tissue evidence="2">Shoot tissue taken approximately 20 cm above the soil surface</tissue>
    </source>
</reference>
<sequence>MSLSWALNPWWCPVSIWTWPPASPSVPSTTPTPSGTPSSSGSVYTGHHDANQRKFLCLSEFINCTRMLSWYSC</sequence>
<reference evidence="2" key="2">
    <citation type="journal article" date="2015" name="Data Brief">
        <title>Shoot transcriptome of the giant reed, Arundo donax.</title>
        <authorList>
            <person name="Barrero R.A."/>
            <person name="Guerrero F.D."/>
            <person name="Moolhuijzen P."/>
            <person name="Goolsby J.A."/>
            <person name="Tidwell J."/>
            <person name="Bellgard S.E."/>
            <person name="Bellgard M.I."/>
        </authorList>
    </citation>
    <scope>NUCLEOTIDE SEQUENCE</scope>
    <source>
        <tissue evidence="2">Shoot tissue taken approximately 20 cm above the soil surface</tissue>
    </source>
</reference>
<dbReference type="EMBL" id="GBRH01193711">
    <property type="protein sequence ID" value="JAE04185.1"/>
    <property type="molecule type" value="Transcribed_RNA"/>
</dbReference>
<accession>A0A0A9ETY7</accession>
<evidence type="ECO:0000256" key="1">
    <source>
        <dbReference type="SAM" id="MobiDB-lite"/>
    </source>
</evidence>
<dbReference type="AlphaFoldDB" id="A0A0A9ETY7"/>